<name>A0A3B6RMR0_WHEAT</name>
<dbReference type="InterPro" id="IPR039609">
    <property type="entry name" value="VQ_15/22"/>
</dbReference>
<evidence type="ECO:0000313" key="3">
    <source>
        <dbReference type="EnsemblPlants" id="TraesCS7A02G478700.1.cds1"/>
    </source>
</evidence>
<protein>
    <recommendedName>
        <fullName evidence="2">VQ domain-containing protein</fullName>
    </recommendedName>
</protein>
<dbReference type="InterPro" id="IPR008889">
    <property type="entry name" value="VQ"/>
</dbReference>
<reference evidence="3" key="1">
    <citation type="submission" date="2018-08" db="EMBL/GenBank/DDBJ databases">
        <authorList>
            <person name="Rossello M."/>
        </authorList>
    </citation>
    <scope>NUCLEOTIDE SEQUENCE [LARGE SCALE GENOMIC DNA]</scope>
    <source>
        <strain evidence="3">cv. Chinese Spring</strain>
    </source>
</reference>
<feature type="domain" description="VQ" evidence="2">
    <location>
        <begin position="85"/>
        <end position="108"/>
    </location>
</feature>
<dbReference type="EnsemblPlants" id="TraesCS7A02G478700.1">
    <property type="protein sequence ID" value="TraesCS7A02G478700.1.cds1"/>
    <property type="gene ID" value="TraesCS7A02G478700"/>
</dbReference>
<dbReference type="Gramene" id="TraesCS7A02G478700.1">
    <property type="protein sequence ID" value="TraesCS7A02G478700.1.cds1"/>
    <property type="gene ID" value="TraesCS7A02G478700"/>
</dbReference>
<proteinExistence type="predicted"/>
<dbReference type="Pfam" id="PF05678">
    <property type="entry name" value="VQ"/>
    <property type="match status" value="1"/>
</dbReference>
<dbReference type="AlphaFoldDB" id="A0A3B6RMR0"/>
<evidence type="ECO:0000259" key="2">
    <source>
        <dbReference type="Pfam" id="PF05678"/>
    </source>
</evidence>
<dbReference type="PANTHER" id="PTHR33179:SF29">
    <property type="entry name" value="OS06G0666400 PROTEIN"/>
    <property type="match status" value="1"/>
</dbReference>
<dbReference type="Gramene" id="TraesCS7A03G1158600.1">
    <property type="protein sequence ID" value="TraesCS7A03G1158600.1.CDS1"/>
    <property type="gene ID" value="TraesCS7A03G1158600"/>
</dbReference>
<accession>A0A3B6RMR0</accession>
<reference evidence="3" key="2">
    <citation type="submission" date="2018-10" db="UniProtKB">
        <authorList>
            <consortium name="EnsemblPlants"/>
        </authorList>
    </citation>
    <scope>IDENTIFICATION</scope>
</reference>
<dbReference type="PANTHER" id="PTHR33179">
    <property type="entry name" value="VQ MOTIF-CONTAINING PROTEIN"/>
    <property type="match status" value="1"/>
</dbReference>
<evidence type="ECO:0000313" key="4">
    <source>
        <dbReference type="Proteomes" id="UP000019116"/>
    </source>
</evidence>
<evidence type="ECO:0000256" key="1">
    <source>
        <dbReference type="SAM" id="MobiDB-lite"/>
    </source>
</evidence>
<dbReference type="KEGG" id="taes:123154609"/>
<dbReference type="OrthoDB" id="780193at2759"/>
<dbReference type="Proteomes" id="UP000019116">
    <property type="component" value="Chromosome 7A"/>
</dbReference>
<organism evidence="3">
    <name type="scientific">Triticum aestivum</name>
    <name type="common">Wheat</name>
    <dbReference type="NCBI Taxonomy" id="4565"/>
    <lineage>
        <taxon>Eukaryota</taxon>
        <taxon>Viridiplantae</taxon>
        <taxon>Streptophyta</taxon>
        <taxon>Embryophyta</taxon>
        <taxon>Tracheophyta</taxon>
        <taxon>Spermatophyta</taxon>
        <taxon>Magnoliopsida</taxon>
        <taxon>Liliopsida</taxon>
        <taxon>Poales</taxon>
        <taxon>Poaceae</taxon>
        <taxon>BOP clade</taxon>
        <taxon>Pooideae</taxon>
        <taxon>Triticodae</taxon>
        <taxon>Triticeae</taxon>
        <taxon>Triticinae</taxon>
        <taxon>Triticum</taxon>
    </lineage>
</organism>
<keyword evidence="4" id="KW-1185">Reference proteome</keyword>
<dbReference type="STRING" id="4565.A0A3B6RMR0"/>
<feature type="compositionally biased region" description="Low complexity" evidence="1">
    <location>
        <begin position="38"/>
        <end position="59"/>
    </location>
</feature>
<dbReference type="RefSeq" id="XP_044429227.1">
    <property type="nucleotide sequence ID" value="XM_044573292.1"/>
</dbReference>
<feature type="compositionally biased region" description="Basic residues" evidence="1">
    <location>
        <begin position="71"/>
        <end position="80"/>
    </location>
</feature>
<feature type="region of interest" description="Disordered" evidence="1">
    <location>
        <begin position="38"/>
        <end position="80"/>
    </location>
</feature>
<gene>
    <name evidence="3" type="primary">LOC123154609</name>
</gene>
<dbReference type="OMA" id="HMPAANT"/>
<sequence length="214" mass="21699">MAMSDTGSSFANWTNDLYRYDTPSLGGAAADSTIVAASATPTSPASAGSGDGSPSRAAGGALGPQVAGKPAARKRARASRRAPVTLLNTDASNFRAMVQQFTGIPSAPAGPFSGTPVISFGGASGYGFAPPPPQQQQQPAAALSFDHHHLHQRQQYTGAAFGYGGSHLQHSLSGGDAFAHGLGAAEDRMLLQSMQAAQMPGARAAHNSANGYFA</sequence>
<dbReference type="GeneID" id="123154609"/>